<dbReference type="Gene3D" id="1.10.150.700">
    <property type="entry name" value="PolC, middle finger domain"/>
    <property type="match status" value="1"/>
</dbReference>
<dbReference type="Gene3D" id="6.10.140.1510">
    <property type="match status" value="1"/>
</dbReference>
<keyword evidence="6 11" id="KW-0540">Nuclease</keyword>
<comment type="function">
    <text evidence="1 11">Required for replicative DNA synthesis. This DNA polymerase also exhibits 3' to 5' exonuclease activity.</text>
</comment>
<evidence type="ECO:0000256" key="1">
    <source>
        <dbReference type="ARBA" id="ARBA00003452"/>
    </source>
</evidence>
<evidence type="ECO:0000256" key="9">
    <source>
        <dbReference type="ARBA" id="ARBA00022932"/>
    </source>
</evidence>
<dbReference type="Proteomes" id="UP000514720">
    <property type="component" value="Chromosome"/>
</dbReference>
<gene>
    <name evidence="11" type="primary">polC</name>
    <name evidence="14" type="ORF">G4Z02_07310</name>
</gene>
<dbReference type="Gene3D" id="3.20.20.140">
    <property type="entry name" value="Metal-dependent hydrolases"/>
    <property type="match status" value="2"/>
</dbReference>
<dbReference type="NCBIfam" id="TIGR01405">
    <property type="entry name" value="polC_Gram_pos"/>
    <property type="match status" value="1"/>
</dbReference>
<dbReference type="CDD" id="cd04484">
    <property type="entry name" value="polC_OBF"/>
    <property type="match status" value="1"/>
</dbReference>
<evidence type="ECO:0000256" key="3">
    <source>
        <dbReference type="ARBA" id="ARBA00022679"/>
    </source>
</evidence>
<keyword evidence="3 11" id="KW-0808">Transferase</keyword>
<evidence type="ECO:0000256" key="5">
    <source>
        <dbReference type="ARBA" id="ARBA00022705"/>
    </source>
</evidence>
<evidence type="ECO:0000259" key="12">
    <source>
        <dbReference type="SMART" id="SM00479"/>
    </source>
</evidence>
<dbReference type="NCBIfam" id="TIGR00573">
    <property type="entry name" value="dnaq"/>
    <property type="match status" value="1"/>
</dbReference>
<dbReference type="InterPro" id="IPR011708">
    <property type="entry name" value="DNA_pol3_alpha_NTPase_dom"/>
</dbReference>
<evidence type="ECO:0000256" key="10">
    <source>
        <dbReference type="ARBA" id="ARBA00049244"/>
    </source>
</evidence>
<dbReference type="PANTHER" id="PTHR32294:SF5">
    <property type="entry name" value="DNA POLYMERASE III POLC-TYPE"/>
    <property type="match status" value="1"/>
</dbReference>
<dbReference type="InterPro" id="IPR029460">
    <property type="entry name" value="DNAPol_HHH"/>
</dbReference>
<dbReference type="InterPro" id="IPR013520">
    <property type="entry name" value="Ribonucl_H"/>
</dbReference>
<comment type="subcellular location">
    <subcellularLocation>
        <location evidence="11">Cytoplasm</location>
    </subcellularLocation>
</comment>
<dbReference type="InterPro" id="IPR006054">
    <property type="entry name" value="DnaQ"/>
</dbReference>
<feature type="domain" description="Exonuclease" evidence="12">
    <location>
        <begin position="411"/>
        <end position="578"/>
    </location>
</feature>
<dbReference type="KEGG" id="xcl:G4Z02_07310"/>
<evidence type="ECO:0000256" key="11">
    <source>
        <dbReference type="HAMAP-Rule" id="MF_00356"/>
    </source>
</evidence>
<dbReference type="GO" id="GO:0006261">
    <property type="term" value="P:DNA-templated DNA replication"/>
    <property type="evidence" value="ECO:0007669"/>
    <property type="project" value="UniProtKB-UniRule"/>
</dbReference>
<dbReference type="SMART" id="SM00479">
    <property type="entry name" value="EXOIII"/>
    <property type="match status" value="1"/>
</dbReference>
<evidence type="ECO:0000256" key="7">
    <source>
        <dbReference type="ARBA" id="ARBA00022801"/>
    </source>
</evidence>
<dbReference type="InterPro" id="IPR044923">
    <property type="entry name" value="PolC_middle_finger_sf"/>
</dbReference>
<comment type="similarity">
    <text evidence="11">Belongs to the DNA polymerase type-C family. PolC subfamily.</text>
</comment>
<dbReference type="InterPro" id="IPR006308">
    <property type="entry name" value="Pol_III_a_PolC-type_gram_pos"/>
</dbReference>
<dbReference type="SUPFAM" id="SSF160975">
    <property type="entry name" value="AF1531-like"/>
    <property type="match status" value="1"/>
</dbReference>
<feature type="domain" description="Polymerase/histidinol phosphatase N-terminal" evidence="13">
    <location>
        <begin position="325"/>
        <end position="392"/>
    </location>
</feature>
<dbReference type="CDD" id="cd07435">
    <property type="entry name" value="PHP_PolIIIA_POLC"/>
    <property type="match status" value="1"/>
</dbReference>
<organism evidence="14 15">
    <name type="scientific">Candidatus Xianfuyuplasma coldseepsis</name>
    <dbReference type="NCBI Taxonomy" id="2782163"/>
    <lineage>
        <taxon>Bacteria</taxon>
        <taxon>Bacillati</taxon>
        <taxon>Mycoplasmatota</taxon>
        <taxon>Mollicutes</taxon>
        <taxon>Candidatus Izemoplasmatales</taxon>
        <taxon>Candidatus Izemoplasmataceae</taxon>
        <taxon>Candidatus Xianfuyuplasma</taxon>
    </lineage>
</organism>
<dbReference type="InterPro" id="IPR004013">
    <property type="entry name" value="PHP_dom"/>
</dbReference>
<dbReference type="Pfam" id="PF14480">
    <property type="entry name" value="DNA_pol3_a_NI"/>
    <property type="match status" value="1"/>
</dbReference>
<keyword evidence="15" id="KW-1185">Reference proteome</keyword>
<evidence type="ECO:0000259" key="13">
    <source>
        <dbReference type="SMART" id="SM00481"/>
    </source>
</evidence>
<dbReference type="EMBL" id="CP048914">
    <property type="protein sequence ID" value="QMS85556.1"/>
    <property type="molecule type" value="Genomic_DNA"/>
</dbReference>
<evidence type="ECO:0000256" key="4">
    <source>
        <dbReference type="ARBA" id="ARBA00022695"/>
    </source>
</evidence>
<dbReference type="GO" id="GO:0003887">
    <property type="term" value="F:DNA-directed DNA polymerase activity"/>
    <property type="evidence" value="ECO:0007669"/>
    <property type="project" value="UniProtKB-UniRule"/>
</dbReference>
<sequence>MNDNFKNLLEQLSLIEEAEKYDGDLTEIVVDDEDHRWLFKVEFNHPLPIEDFERFHKRITLLPQKITSITKADLNVTYHANDFSMLEEYYNFVLHKLALQKPRFNAIIEFDIEQDRNRIEVVCPKDGTFVTDMLYEVKSELLRMGFDVLLATRICTEQPLIQDRIVQQESTFMNEVLQKNEQTTEELRFVSHNNNILRKVVNTISDIPVDEIALIEYKSMNNSTLFSFEGEITKIDYRLLNSGSHLYSFIISDEQDSIYVKKFVKDADEKKYMDGAQVGMLARVKGNASHDSFSDEVTVTAIVFQRTNIVNPNDPRHDLEDEKRVELHLHSKMSTLDGITSIDEYVSTAKRWGHSAIALTDHGNVQAFPDFFKATKDRSIKPIYGAEFTFVDERTLDIVKNPVDVPLNKAVYTVFDIETTGLSATADKIIEISAIKLQNNQVIERFNTFVNPKQPLSLLTTKLTSITNADVSLAPTIDSVIVDFKAFFKDTIMVAHNAHFDMGFIYHVLKQHDLYDGPLPTIDTLAIARSVYGDELKRFNLKAVAKFFKVDLVQHHRATYDTEATSEVFLHMIRKARRSGITSVNELNMLSDKSGAYRHAISKNINLLVKNQVGLKNLYKIVSDANTTHYYRAARLLKSVLDKHREGLLVGSGCLNSHFFEVALNKDEDELRELASYYDYLEIQPLSDFVHLEEDMDNAMDRIKTTMNTIIRIGKELDIPVVASGDVYHLLDSDKKYRDIYVQTPVVGGGLHPLSRYDSIPSQYFRTTKEMLQTFQFLGEDLAYEVVVTNPNKIANQIDFVKAFTPELYAPTDDFLALDGTPSIENTLIKMVNDQSKELYGTHIPQIVEERINKEIKSITENQFSTVYYISHLLVKKSLDEGYLVGSRGSVGSSLVATLMNITEVNPLPPHYVCPKCHFSSFKMTKAEKQKYGLQDNEMRLQSILDKYETGFDLPDEVCPECGEELHKDGHNIPFETFLGFKGDKVPDIDLNFSGDYQPIVHEYIRSIFGNERTFRAGTISTVAEKTAFGYVKGYLEKKRRTMRNAEIERMASNITGVKRSTGQHPGGIVVVPSYKEITDVTPVQYPADDITSNWRTTHFDYHSFEDNLFKLDVLGHDDPTMIRYLMDYVRKHPLDFPFVDARDIPLDDKNVYSLLNSTDSIGLTPQDINSEVASFGVPEMGTSFVRDMLKDSRPKTFADIVKISGLSHGTDVWLNNSKDLVTGKTNFGKIPFNQVIGCRDDIMVYLIQNKMKEDIAFEISEFIRRGKAASNPDKWEGYKLIMKDHNIPPWYIWSCGKIKYMFPKAHATAYVMMALRIAWFKYYHPIVFYSAYFSKRASDFDVYALKGGEYEITKKMNEIDAKGNRATDTDRRLYTVLEVALEMVKRGFHFANIDLEKSQARDFVIGDDRKSLIMPFITIDGLGYKVAESIINARDDGPFKSKDDVKERTSLSKTLFTKLEMLDVFDSLPDNSQMNLFDM</sequence>
<dbReference type="Gene3D" id="1.10.150.870">
    <property type="match status" value="1"/>
</dbReference>
<dbReference type="InterPro" id="IPR036397">
    <property type="entry name" value="RNaseH_sf"/>
</dbReference>
<dbReference type="Pfam" id="PF17657">
    <property type="entry name" value="DNA_pol3_finger"/>
    <property type="match status" value="1"/>
</dbReference>
<protein>
    <recommendedName>
        <fullName evidence="11">DNA polymerase III PolC-type</fullName>
        <shortName evidence="11">PolIII</shortName>
        <ecNumber evidence="11">2.7.7.7</ecNumber>
    </recommendedName>
</protein>
<dbReference type="NCBIfam" id="NF001688">
    <property type="entry name" value="PRK00448.1"/>
    <property type="match status" value="1"/>
</dbReference>
<name>A0A7L7KTI8_9MOLU</name>
<dbReference type="Gene3D" id="3.30.1900.20">
    <property type="match status" value="2"/>
</dbReference>
<dbReference type="HAMAP" id="MF_00356">
    <property type="entry name" value="DNApol_PolC"/>
    <property type="match status" value="1"/>
</dbReference>
<evidence type="ECO:0000313" key="14">
    <source>
        <dbReference type="EMBL" id="QMS85556.1"/>
    </source>
</evidence>
<keyword evidence="9 11" id="KW-0239">DNA-directed DNA polymerase</keyword>
<dbReference type="SUPFAM" id="SSF53098">
    <property type="entry name" value="Ribonuclease H-like"/>
    <property type="match status" value="1"/>
</dbReference>
<dbReference type="InterPro" id="IPR040982">
    <property type="entry name" value="DNA_pol3_finger"/>
</dbReference>
<dbReference type="CDD" id="cd06127">
    <property type="entry name" value="DEDDh"/>
    <property type="match status" value="1"/>
</dbReference>
<dbReference type="FunFam" id="3.30.420.10:FF:000045">
    <property type="entry name" value="3'-5' exonuclease DinG"/>
    <property type="match status" value="1"/>
</dbReference>
<dbReference type="Pfam" id="PF02811">
    <property type="entry name" value="PHP"/>
    <property type="match status" value="1"/>
</dbReference>
<keyword evidence="7 11" id="KW-0378">Hydrolase</keyword>
<keyword evidence="4 11" id="KW-0548">Nucleotidyltransferase</keyword>
<dbReference type="Pfam" id="PF07733">
    <property type="entry name" value="DNA_pol3_alpha"/>
    <property type="match status" value="1"/>
</dbReference>
<dbReference type="PANTHER" id="PTHR32294">
    <property type="entry name" value="DNA POLYMERASE III SUBUNIT ALPHA"/>
    <property type="match status" value="1"/>
</dbReference>
<dbReference type="InterPro" id="IPR004805">
    <property type="entry name" value="DnaE2/DnaE/PolC"/>
</dbReference>
<keyword evidence="2 11" id="KW-0963">Cytoplasm</keyword>
<dbReference type="EC" id="2.7.7.7" evidence="11"/>
<evidence type="ECO:0000256" key="6">
    <source>
        <dbReference type="ARBA" id="ARBA00022722"/>
    </source>
</evidence>
<dbReference type="SMART" id="SM00481">
    <property type="entry name" value="POLIIIAc"/>
    <property type="match status" value="1"/>
</dbReference>
<keyword evidence="8 11" id="KW-0269">Exonuclease</keyword>
<dbReference type="RefSeq" id="WP_258877357.1">
    <property type="nucleotide sequence ID" value="NZ_CP048914.1"/>
</dbReference>
<evidence type="ECO:0000256" key="2">
    <source>
        <dbReference type="ARBA" id="ARBA00022490"/>
    </source>
</evidence>
<evidence type="ECO:0000256" key="8">
    <source>
        <dbReference type="ARBA" id="ARBA00022839"/>
    </source>
</evidence>
<dbReference type="InterPro" id="IPR028112">
    <property type="entry name" value="DNA_PolC-type_N_I"/>
</dbReference>
<dbReference type="GO" id="GO:0008408">
    <property type="term" value="F:3'-5' exonuclease activity"/>
    <property type="evidence" value="ECO:0007669"/>
    <property type="project" value="UniProtKB-UniRule"/>
</dbReference>
<accession>A0A7L7KTI8</accession>
<comment type="catalytic activity">
    <reaction evidence="10 11">
        <text>DNA(n) + a 2'-deoxyribonucleoside 5'-triphosphate = DNA(n+1) + diphosphate</text>
        <dbReference type="Rhea" id="RHEA:22508"/>
        <dbReference type="Rhea" id="RHEA-COMP:17339"/>
        <dbReference type="Rhea" id="RHEA-COMP:17340"/>
        <dbReference type="ChEBI" id="CHEBI:33019"/>
        <dbReference type="ChEBI" id="CHEBI:61560"/>
        <dbReference type="ChEBI" id="CHEBI:173112"/>
        <dbReference type="EC" id="2.7.7.7"/>
    </reaction>
</comment>
<reference evidence="14 15" key="1">
    <citation type="submission" date="2020-02" db="EMBL/GenBank/DDBJ databases">
        <authorList>
            <person name="Zheng R.K."/>
            <person name="Sun C.M."/>
        </authorList>
    </citation>
    <scope>NUCLEOTIDE SEQUENCE [LARGE SCALE GENOMIC DNA]</scope>
    <source>
        <strain evidence="15">zrk13</strain>
    </source>
</reference>
<dbReference type="InterPro" id="IPR012340">
    <property type="entry name" value="NA-bd_OB-fold"/>
</dbReference>
<dbReference type="Pfam" id="PF00929">
    <property type="entry name" value="RNase_T"/>
    <property type="match status" value="1"/>
</dbReference>
<dbReference type="InterPro" id="IPR012337">
    <property type="entry name" value="RNaseH-like_sf"/>
</dbReference>
<dbReference type="InterPro" id="IPR003141">
    <property type="entry name" value="Pol/His_phosphatase_N"/>
</dbReference>
<evidence type="ECO:0000313" key="15">
    <source>
        <dbReference type="Proteomes" id="UP000514720"/>
    </source>
</evidence>
<dbReference type="Gene3D" id="3.30.420.10">
    <property type="entry name" value="Ribonuclease H-like superfamily/Ribonuclease H"/>
    <property type="match status" value="1"/>
</dbReference>
<keyword evidence="5 11" id="KW-0235">DNA replication</keyword>
<dbReference type="GO" id="GO:0003677">
    <property type="term" value="F:DNA binding"/>
    <property type="evidence" value="ECO:0007669"/>
    <property type="project" value="UniProtKB-UniRule"/>
</dbReference>
<dbReference type="GO" id="GO:0005737">
    <property type="term" value="C:cytoplasm"/>
    <property type="evidence" value="ECO:0007669"/>
    <property type="project" value="UniProtKB-SubCell"/>
</dbReference>
<dbReference type="Gene3D" id="2.40.50.140">
    <property type="entry name" value="Nucleic acid-binding proteins"/>
    <property type="match status" value="1"/>
</dbReference>
<dbReference type="Pfam" id="PF14579">
    <property type="entry name" value="HHH_6"/>
    <property type="match status" value="1"/>
</dbReference>
<proteinExistence type="inferred from homology"/>